<dbReference type="EMBL" id="CP063231">
    <property type="protein sequence ID" value="URL58417.1"/>
    <property type="molecule type" value="Genomic_DNA"/>
</dbReference>
<reference evidence="2" key="1">
    <citation type="submission" date="2020-10" db="EMBL/GenBank/DDBJ databases">
        <title>Whole-genome sequence of Luteibacter sp. EIF3.</title>
        <authorList>
            <person name="Friedrich I."/>
            <person name="Hertel R."/>
            <person name="Daniel R."/>
        </authorList>
    </citation>
    <scope>NUCLEOTIDE SEQUENCE</scope>
    <source>
        <strain evidence="2">EIF3</strain>
    </source>
</reference>
<sequence length="74" mass="8417">MLSLGRARESLPIFQLIVDKFPHRGDAEDSLARGHHVLGDTKEAIRHYRRELTIDPSVESAKRHVEGMTRQAVN</sequence>
<keyword evidence="1" id="KW-0802">TPR repeat</keyword>
<protein>
    <recommendedName>
        <fullName evidence="4">Tetratricopeptide repeat protein</fullName>
    </recommendedName>
</protein>
<evidence type="ECO:0000313" key="2">
    <source>
        <dbReference type="EMBL" id="URL58417.1"/>
    </source>
</evidence>
<dbReference type="RefSeq" id="WP_250339125.1">
    <property type="nucleotide sequence ID" value="NZ_CP063231.1"/>
</dbReference>
<dbReference type="Proteomes" id="UP001056681">
    <property type="component" value="Chromosome"/>
</dbReference>
<evidence type="ECO:0008006" key="4">
    <source>
        <dbReference type="Google" id="ProtNLM"/>
    </source>
</evidence>
<name>A0ABY4T3E2_9GAMM</name>
<dbReference type="PROSITE" id="PS50005">
    <property type="entry name" value="TPR"/>
    <property type="match status" value="1"/>
</dbReference>
<feature type="repeat" description="TPR" evidence="1">
    <location>
        <begin position="25"/>
        <end position="58"/>
    </location>
</feature>
<dbReference type="Gene3D" id="1.25.40.10">
    <property type="entry name" value="Tetratricopeptide repeat domain"/>
    <property type="match status" value="1"/>
</dbReference>
<proteinExistence type="predicted"/>
<dbReference type="InterPro" id="IPR011990">
    <property type="entry name" value="TPR-like_helical_dom_sf"/>
</dbReference>
<dbReference type="SUPFAM" id="SSF48452">
    <property type="entry name" value="TPR-like"/>
    <property type="match status" value="1"/>
</dbReference>
<gene>
    <name evidence="2" type="ORF">IM816_17815</name>
</gene>
<accession>A0ABY4T3E2</accession>
<evidence type="ECO:0000313" key="3">
    <source>
        <dbReference type="Proteomes" id="UP001056681"/>
    </source>
</evidence>
<organism evidence="2 3">
    <name type="scientific">Luteibacter flocculans</name>
    <dbReference type="NCBI Taxonomy" id="2780091"/>
    <lineage>
        <taxon>Bacteria</taxon>
        <taxon>Pseudomonadati</taxon>
        <taxon>Pseudomonadota</taxon>
        <taxon>Gammaproteobacteria</taxon>
        <taxon>Lysobacterales</taxon>
        <taxon>Rhodanobacteraceae</taxon>
        <taxon>Luteibacter</taxon>
    </lineage>
</organism>
<evidence type="ECO:0000256" key="1">
    <source>
        <dbReference type="PROSITE-ProRule" id="PRU00339"/>
    </source>
</evidence>
<keyword evidence="3" id="KW-1185">Reference proteome</keyword>
<dbReference type="InterPro" id="IPR019734">
    <property type="entry name" value="TPR_rpt"/>
</dbReference>